<evidence type="ECO:0000256" key="1">
    <source>
        <dbReference type="SAM" id="MobiDB-lite"/>
    </source>
</evidence>
<sequence length="131" mass="15093">MPRIVYQDWILLAWSPGLGEIGGGMGVCFRYFRRTLLRREEYILGALEEWFHRKRKTVLLFFNRSKPYLSLGKQLFQPKIEFKFVKQPDCCCCCGDGSILCSADRLIFQDDSSPKPDTRDATLTLSSEGDV</sequence>
<keyword evidence="2" id="KW-0812">Transmembrane</keyword>
<proteinExistence type="predicted"/>
<evidence type="ECO:0000256" key="2">
    <source>
        <dbReference type="SAM" id="Phobius"/>
    </source>
</evidence>
<reference evidence="3 4" key="1">
    <citation type="submission" date="2021-06" db="EMBL/GenBank/DDBJ databases">
        <title>Caerostris darwini draft genome.</title>
        <authorList>
            <person name="Kono N."/>
            <person name="Arakawa K."/>
        </authorList>
    </citation>
    <scope>NUCLEOTIDE SEQUENCE [LARGE SCALE GENOMIC DNA]</scope>
</reference>
<organism evidence="3 4">
    <name type="scientific">Caerostris darwini</name>
    <dbReference type="NCBI Taxonomy" id="1538125"/>
    <lineage>
        <taxon>Eukaryota</taxon>
        <taxon>Metazoa</taxon>
        <taxon>Ecdysozoa</taxon>
        <taxon>Arthropoda</taxon>
        <taxon>Chelicerata</taxon>
        <taxon>Arachnida</taxon>
        <taxon>Araneae</taxon>
        <taxon>Araneomorphae</taxon>
        <taxon>Entelegynae</taxon>
        <taxon>Araneoidea</taxon>
        <taxon>Araneidae</taxon>
        <taxon>Caerostris</taxon>
    </lineage>
</organism>
<dbReference type="EMBL" id="BPLQ01010742">
    <property type="protein sequence ID" value="GIY53134.1"/>
    <property type="molecule type" value="Genomic_DNA"/>
</dbReference>
<gene>
    <name evidence="3" type="ORF">CDAR_50901</name>
</gene>
<protein>
    <submittedName>
        <fullName evidence="3">Uncharacterized protein</fullName>
    </submittedName>
</protein>
<accession>A0AAV4U5R1</accession>
<dbReference type="Proteomes" id="UP001054837">
    <property type="component" value="Unassembled WGS sequence"/>
</dbReference>
<keyword evidence="2" id="KW-1133">Transmembrane helix</keyword>
<dbReference type="AlphaFoldDB" id="A0AAV4U5R1"/>
<feature type="region of interest" description="Disordered" evidence="1">
    <location>
        <begin position="112"/>
        <end position="131"/>
    </location>
</feature>
<keyword evidence="2" id="KW-0472">Membrane</keyword>
<feature type="transmembrane region" description="Helical" evidence="2">
    <location>
        <begin position="12"/>
        <end position="32"/>
    </location>
</feature>
<comment type="caution">
    <text evidence="3">The sequence shown here is derived from an EMBL/GenBank/DDBJ whole genome shotgun (WGS) entry which is preliminary data.</text>
</comment>
<evidence type="ECO:0000313" key="3">
    <source>
        <dbReference type="EMBL" id="GIY53134.1"/>
    </source>
</evidence>
<feature type="compositionally biased region" description="Polar residues" evidence="1">
    <location>
        <begin position="121"/>
        <end position="131"/>
    </location>
</feature>
<evidence type="ECO:0000313" key="4">
    <source>
        <dbReference type="Proteomes" id="UP001054837"/>
    </source>
</evidence>
<keyword evidence="4" id="KW-1185">Reference proteome</keyword>
<name>A0AAV4U5R1_9ARAC</name>